<dbReference type="EMBL" id="JAGEOJ010000022">
    <property type="protein sequence ID" value="MBO2453792.1"/>
    <property type="molecule type" value="Genomic_DNA"/>
</dbReference>
<dbReference type="AlphaFoldDB" id="A0A939PJ01"/>
<proteinExistence type="predicted"/>
<keyword evidence="3" id="KW-1185">Reference proteome</keyword>
<dbReference type="Pfam" id="PF01883">
    <property type="entry name" value="FeS_assembly_P"/>
    <property type="match status" value="1"/>
</dbReference>
<dbReference type="InterPro" id="IPR002744">
    <property type="entry name" value="MIP18-like"/>
</dbReference>
<reference evidence="2" key="1">
    <citation type="submission" date="2021-03" db="EMBL/GenBank/DDBJ databases">
        <authorList>
            <person name="Kanchanasin P."/>
            <person name="Saeng-In P."/>
            <person name="Phongsopitanun W."/>
            <person name="Yuki M."/>
            <person name="Kudo T."/>
            <person name="Ohkuma M."/>
            <person name="Tanasupawat S."/>
        </authorList>
    </citation>
    <scope>NUCLEOTIDE SEQUENCE</scope>
    <source>
        <strain evidence="2">GKU 128</strain>
    </source>
</reference>
<feature type="domain" description="MIP18 family-like" evidence="1">
    <location>
        <begin position="9"/>
        <end position="82"/>
    </location>
</feature>
<organism evidence="2 3">
    <name type="scientific">Actinomadura barringtoniae</name>
    <dbReference type="NCBI Taxonomy" id="1427535"/>
    <lineage>
        <taxon>Bacteria</taxon>
        <taxon>Bacillati</taxon>
        <taxon>Actinomycetota</taxon>
        <taxon>Actinomycetes</taxon>
        <taxon>Streptosporangiales</taxon>
        <taxon>Thermomonosporaceae</taxon>
        <taxon>Actinomadura</taxon>
    </lineage>
</organism>
<evidence type="ECO:0000259" key="1">
    <source>
        <dbReference type="Pfam" id="PF01883"/>
    </source>
</evidence>
<name>A0A939PJ01_9ACTN</name>
<dbReference type="Proteomes" id="UP000669179">
    <property type="component" value="Unassembled WGS sequence"/>
</dbReference>
<dbReference type="Gene3D" id="3.30.300.130">
    <property type="entry name" value="Fe-S cluster assembly (FSCA)"/>
    <property type="match status" value="1"/>
</dbReference>
<evidence type="ECO:0000313" key="3">
    <source>
        <dbReference type="Proteomes" id="UP000669179"/>
    </source>
</evidence>
<gene>
    <name evidence="2" type="ORF">J4573_42350</name>
</gene>
<protein>
    <submittedName>
        <fullName evidence="2">Iron-sulfur cluster assembly protein</fullName>
    </submittedName>
</protein>
<sequence>MTDARVPLREAVWEALGTVRDPELDEPITELGFAAATVTRAGAARVRLRLPTYFCAPNFAYLMVADARDAVAGVPGVTEIDVRLEDHFAAEEINAGVATESGFADAFPGLADGELAALRLTFQRKAHLAAIERACRVLADAGRSVKELGEARLGDLPDSAARTSLLRRRTDLGLPTGPDERLLVDDEGRPVEDGLVAGRIRFAQAVRVSIEGNSGFCRGLLKTRYPDRAQTEEGETVR</sequence>
<accession>A0A939PJ01</accession>
<comment type="caution">
    <text evidence="2">The sequence shown here is derived from an EMBL/GenBank/DDBJ whole genome shotgun (WGS) entry which is preliminary data.</text>
</comment>
<evidence type="ECO:0000313" key="2">
    <source>
        <dbReference type="EMBL" id="MBO2453792.1"/>
    </source>
</evidence>
<dbReference type="RefSeq" id="WP_208261810.1">
    <property type="nucleotide sequence ID" value="NZ_JAGEOJ010000022.1"/>
</dbReference>
<dbReference type="SUPFAM" id="SSF117916">
    <property type="entry name" value="Fe-S cluster assembly (FSCA) domain-like"/>
    <property type="match status" value="1"/>
</dbReference>
<dbReference type="InterPro" id="IPR034904">
    <property type="entry name" value="FSCA_dom_sf"/>
</dbReference>